<dbReference type="InterPro" id="IPR011042">
    <property type="entry name" value="6-blade_b-propeller_TolB-like"/>
</dbReference>
<organism evidence="2 3">
    <name type="scientific">Anaerohalosphaera lusitana</name>
    <dbReference type="NCBI Taxonomy" id="1936003"/>
    <lineage>
        <taxon>Bacteria</taxon>
        <taxon>Pseudomonadati</taxon>
        <taxon>Planctomycetota</taxon>
        <taxon>Phycisphaerae</taxon>
        <taxon>Sedimentisphaerales</taxon>
        <taxon>Anaerohalosphaeraceae</taxon>
        <taxon>Anaerohalosphaera</taxon>
    </lineage>
</organism>
<evidence type="ECO:0000313" key="2">
    <source>
        <dbReference type="EMBL" id="AQT70274.1"/>
    </source>
</evidence>
<keyword evidence="3" id="KW-1185">Reference proteome</keyword>
<dbReference type="EMBL" id="CP019791">
    <property type="protein sequence ID" value="AQT70274.1"/>
    <property type="molecule type" value="Genomic_DNA"/>
</dbReference>
<evidence type="ECO:0008006" key="4">
    <source>
        <dbReference type="Google" id="ProtNLM"/>
    </source>
</evidence>
<dbReference type="InterPro" id="IPR013424">
    <property type="entry name" value="Ice-binding_C"/>
</dbReference>
<dbReference type="KEGG" id="alus:STSP2_03480"/>
<dbReference type="NCBIfam" id="TIGR02595">
    <property type="entry name" value="PEP_CTERM"/>
    <property type="match status" value="1"/>
</dbReference>
<reference evidence="3" key="1">
    <citation type="submission" date="2017-02" db="EMBL/GenBank/DDBJ databases">
        <title>Comparative genomics and description of representatives of a novel lineage of planctomycetes thriving in anoxic sediments.</title>
        <authorList>
            <person name="Spring S."/>
            <person name="Bunk B."/>
            <person name="Sproer C."/>
        </authorList>
    </citation>
    <scope>NUCLEOTIDE SEQUENCE [LARGE SCALE GENOMIC DNA]</scope>
    <source>
        <strain evidence="3">ST-NAGAB-D1</strain>
    </source>
</reference>
<evidence type="ECO:0000313" key="3">
    <source>
        <dbReference type="Proteomes" id="UP000189674"/>
    </source>
</evidence>
<evidence type="ECO:0000256" key="1">
    <source>
        <dbReference type="SAM" id="SignalP"/>
    </source>
</evidence>
<dbReference type="Gene3D" id="2.120.10.30">
    <property type="entry name" value="TolB, C-terminal domain"/>
    <property type="match status" value="1"/>
</dbReference>
<protein>
    <recommendedName>
        <fullName evidence="4">PEP-CTERM protein-sorting domain-containing protein</fullName>
    </recommendedName>
</protein>
<dbReference type="STRING" id="1936003.STSP2_03480"/>
<gene>
    <name evidence="2" type="ORF">STSP2_03480</name>
</gene>
<dbReference type="AlphaFoldDB" id="A0A1U9NRB0"/>
<dbReference type="Proteomes" id="UP000189674">
    <property type="component" value="Chromosome"/>
</dbReference>
<dbReference type="RefSeq" id="WP_146663873.1">
    <property type="nucleotide sequence ID" value="NZ_CP019791.1"/>
</dbReference>
<keyword evidence="1" id="KW-0732">Signal</keyword>
<feature type="chain" id="PRO_5012707962" description="PEP-CTERM protein-sorting domain-containing protein" evidence="1">
    <location>
        <begin position="25"/>
        <end position="325"/>
    </location>
</feature>
<dbReference type="SUPFAM" id="SSF63829">
    <property type="entry name" value="Calcium-dependent phosphotriesterase"/>
    <property type="match status" value="2"/>
</dbReference>
<proteinExistence type="predicted"/>
<accession>A0A1U9NRB0</accession>
<dbReference type="OrthoDB" id="9151625at2"/>
<sequence precursor="true">MKKSVLISCLLFVFCVVGNSYGLAVVDSDYQLERVAGFNYYYPYGHAKEITFDDASNIYVSHDSGGVLKIDQSGNEQFIGSGFENLQGIVWAGGTRYGDNLYAADVYPKAIKQVSTSGQSGVLVNVPNEPLNLTIDHTGNYGGDMFVGTRRSAEIYRIFSDGSVAEFIDMPYLGDRAFVGNMAFDETGNYGGSMFVAIGNYVLDDYKGVLKIDPDGDVTKFLPDKFGWGDFAFDTDGFFNEQMYASNGSDIYSVDTDGTLTMFMEGHDGIRIRDLKFDQDGSLNVLWTNGDHVFNIDKVSLVPEPCSLVLLGVGAFVMGRRRNRN</sequence>
<name>A0A1U9NRB0_9BACT</name>
<feature type="signal peptide" evidence="1">
    <location>
        <begin position="1"/>
        <end position="24"/>
    </location>
</feature>